<dbReference type="EMBL" id="UIDG01000292">
    <property type="protein sequence ID" value="SUS07014.1"/>
    <property type="molecule type" value="Genomic_DNA"/>
</dbReference>
<dbReference type="SUPFAM" id="SSF53335">
    <property type="entry name" value="S-adenosyl-L-methionine-dependent methyltransferases"/>
    <property type="match status" value="1"/>
</dbReference>
<dbReference type="CDD" id="cd02440">
    <property type="entry name" value="AdoMet_MTases"/>
    <property type="match status" value="1"/>
</dbReference>
<dbReference type="PANTHER" id="PTHR43861">
    <property type="entry name" value="TRANS-ACONITATE 2-METHYLTRANSFERASE-RELATED"/>
    <property type="match status" value="1"/>
</dbReference>
<reference evidence="1" key="1">
    <citation type="submission" date="2018-07" db="EMBL/GenBank/DDBJ databases">
        <authorList>
            <person name="Quirk P.G."/>
            <person name="Krulwich T.A."/>
        </authorList>
    </citation>
    <scope>NUCLEOTIDE SEQUENCE</scope>
</reference>
<evidence type="ECO:0000313" key="1">
    <source>
        <dbReference type="EMBL" id="SUS07014.1"/>
    </source>
</evidence>
<gene>
    <name evidence="1" type="ORF">DF3PB_3610002</name>
</gene>
<sequence length="327" mass="36888">MDADTVDVFSDLALQKVDCCICGNEDAIPVAVGRDFEYNTSNDSFLAVQCRGCGLVYLNPRPADCEFRRIYPDSYHAFAFSESSFGFIYKVRRRLEARRLLQVCRGLPADARILDVGCGDGFHLGLLREFGPSWWRLEGVDLDRRAATMASQHGLTVHLGTVQDLPLEPASYDFALMIQTIEHVTSPPEVLSAVRELLKPGGRLLIVTDNTGSLDFSLFKDRHWGGYHFPRHFNLFNRRALSRLGEQCGYEIEALRTIVSPVNWTYSLRNALEDYRAPRWLVEQFSLKTPITLGIFTIFDSLHQLFGRGALLQAVLRRPIGAGDPDE</sequence>
<name>A0A380TH84_9ZZZZ</name>
<proteinExistence type="predicted"/>
<dbReference type="Gene3D" id="3.40.50.150">
    <property type="entry name" value="Vaccinia Virus protein VP39"/>
    <property type="match status" value="1"/>
</dbReference>
<dbReference type="Pfam" id="PF13489">
    <property type="entry name" value="Methyltransf_23"/>
    <property type="match status" value="1"/>
</dbReference>
<protein>
    <recommendedName>
        <fullName evidence="2">Class I SAM-dependent methyltransferase</fullName>
    </recommendedName>
</protein>
<dbReference type="AlphaFoldDB" id="A0A380TH84"/>
<accession>A0A380TH84</accession>
<dbReference type="InterPro" id="IPR029063">
    <property type="entry name" value="SAM-dependent_MTases_sf"/>
</dbReference>
<organism evidence="1">
    <name type="scientific">metagenome</name>
    <dbReference type="NCBI Taxonomy" id="256318"/>
    <lineage>
        <taxon>unclassified sequences</taxon>
        <taxon>metagenomes</taxon>
    </lineage>
</organism>
<evidence type="ECO:0008006" key="2">
    <source>
        <dbReference type="Google" id="ProtNLM"/>
    </source>
</evidence>